<evidence type="ECO:0000256" key="8">
    <source>
        <dbReference type="SAM" id="Coils"/>
    </source>
</evidence>
<comment type="similarity">
    <text evidence="2">Belongs to the outer membrane factor (OMF) (TC 1.B.17) family.</text>
</comment>
<evidence type="ECO:0000256" key="3">
    <source>
        <dbReference type="ARBA" id="ARBA00022448"/>
    </source>
</evidence>
<organism evidence="10 11">
    <name type="scientific">Sphingomonas hankyongi</name>
    <dbReference type="NCBI Taxonomy" id="2908209"/>
    <lineage>
        <taxon>Bacteria</taxon>
        <taxon>Pseudomonadati</taxon>
        <taxon>Pseudomonadota</taxon>
        <taxon>Alphaproteobacteria</taxon>
        <taxon>Sphingomonadales</taxon>
        <taxon>Sphingomonadaceae</taxon>
        <taxon>Sphingomonas</taxon>
    </lineage>
</organism>
<evidence type="ECO:0000256" key="4">
    <source>
        <dbReference type="ARBA" id="ARBA00022452"/>
    </source>
</evidence>
<evidence type="ECO:0000256" key="2">
    <source>
        <dbReference type="ARBA" id="ARBA00007613"/>
    </source>
</evidence>
<keyword evidence="4" id="KW-1134">Transmembrane beta strand</keyword>
<gene>
    <name evidence="10" type="ORF">LZ538_08560</name>
</gene>
<evidence type="ECO:0000256" key="7">
    <source>
        <dbReference type="ARBA" id="ARBA00023237"/>
    </source>
</evidence>
<evidence type="ECO:0000256" key="5">
    <source>
        <dbReference type="ARBA" id="ARBA00022692"/>
    </source>
</evidence>
<dbReference type="Pfam" id="PF02321">
    <property type="entry name" value="OEP"/>
    <property type="match status" value="2"/>
</dbReference>
<evidence type="ECO:0000256" key="1">
    <source>
        <dbReference type="ARBA" id="ARBA00004442"/>
    </source>
</evidence>
<dbReference type="NCBIfam" id="TIGR01844">
    <property type="entry name" value="type_I_sec_TolC"/>
    <property type="match status" value="1"/>
</dbReference>
<keyword evidence="5" id="KW-0812">Transmembrane</keyword>
<evidence type="ECO:0000313" key="11">
    <source>
        <dbReference type="Proteomes" id="UP001165342"/>
    </source>
</evidence>
<feature type="compositionally biased region" description="Pro residues" evidence="9">
    <location>
        <begin position="483"/>
        <end position="497"/>
    </location>
</feature>
<keyword evidence="6" id="KW-0472">Membrane</keyword>
<dbReference type="InterPro" id="IPR003423">
    <property type="entry name" value="OMP_efflux"/>
</dbReference>
<keyword evidence="11" id="KW-1185">Reference proteome</keyword>
<dbReference type="EMBL" id="JAMGBE010000002">
    <property type="protein sequence ID" value="MCL6730101.1"/>
    <property type="molecule type" value="Genomic_DNA"/>
</dbReference>
<dbReference type="InterPro" id="IPR051906">
    <property type="entry name" value="TolC-like"/>
</dbReference>
<dbReference type="InterPro" id="IPR010130">
    <property type="entry name" value="T1SS_OMP_TolC"/>
</dbReference>
<feature type="coiled-coil region" evidence="8">
    <location>
        <begin position="184"/>
        <end position="211"/>
    </location>
</feature>
<dbReference type="SUPFAM" id="SSF56954">
    <property type="entry name" value="Outer membrane efflux proteins (OEP)"/>
    <property type="match status" value="1"/>
</dbReference>
<feature type="compositionally biased region" description="Low complexity" evidence="9">
    <location>
        <begin position="469"/>
        <end position="482"/>
    </location>
</feature>
<sequence>MNKKHWTIIVPGAVLICASPAYGVELRDAIQSALSTNPEIRQAVANRLATQEERVQAQGRYYPRVDVEGSAGVRSLKNPSRRNLGIADETLWPIEGDLIVDQLVYDSGGREAEIRRQAARTDAAAARVEERSEYVALNVARTYIDYLLQQRLVAIAQDNVTFHERLAGDLREGVSKGSISIADQQQAEERLQSARARVTEAREDLDTAAITFRTLTGIPVDSVNMPPDLSQCMPASLADAEASARENNPRVQETLADLAAAREDIRAAKAELGPRFNLEGRARAGHDIDGFEGKTTDLQALAVLRWNLYNGGEKEANVREQYHRADEVHGRLFERTRAAEEDVRTAWSRLTNQSALIGELEQQSRISDDLLLSYREQFNIGRRSLLDVLDAQNTRYNVQAQTETARLSKLYAQYRVLAAENRLIECLNVPIAVASTADQREKFHVNPIPPADRDENSMPLPLMGPPAPAMATPAMAPAGEPAAMPPAPPPPPPPPPSGAERGAAADGTGAPEGR</sequence>
<keyword evidence="8" id="KW-0175">Coiled coil</keyword>
<feature type="region of interest" description="Disordered" evidence="9">
    <location>
        <begin position="444"/>
        <end position="514"/>
    </location>
</feature>
<evidence type="ECO:0000256" key="9">
    <source>
        <dbReference type="SAM" id="MobiDB-lite"/>
    </source>
</evidence>
<name>A0ABT0S3C6_9SPHN</name>
<dbReference type="PANTHER" id="PTHR30026:SF22">
    <property type="entry name" value="OUTER MEMBRANE EFFLUX PROTEIN"/>
    <property type="match status" value="1"/>
</dbReference>
<reference evidence="10" key="1">
    <citation type="submission" date="2022-05" db="EMBL/GenBank/DDBJ databases">
        <authorList>
            <person name="Jo J.-H."/>
            <person name="Im W.-T."/>
        </authorList>
    </citation>
    <scope>NUCLEOTIDE SEQUENCE</scope>
    <source>
        <strain evidence="10">SE220</strain>
    </source>
</reference>
<protein>
    <submittedName>
        <fullName evidence="10">TolC family outer membrane protein</fullName>
    </submittedName>
</protein>
<comment type="caution">
    <text evidence="10">The sequence shown here is derived from an EMBL/GenBank/DDBJ whole genome shotgun (WGS) entry which is preliminary data.</text>
</comment>
<comment type="subcellular location">
    <subcellularLocation>
        <location evidence="1">Cell outer membrane</location>
    </subcellularLocation>
</comment>
<accession>A0ABT0S3C6</accession>
<dbReference type="Gene3D" id="1.20.1600.10">
    <property type="entry name" value="Outer membrane efflux proteins (OEP)"/>
    <property type="match status" value="1"/>
</dbReference>
<evidence type="ECO:0000256" key="6">
    <source>
        <dbReference type="ARBA" id="ARBA00023136"/>
    </source>
</evidence>
<keyword evidence="3" id="KW-0813">Transport</keyword>
<dbReference type="PANTHER" id="PTHR30026">
    <property type="entry name" value="OUTER MEMBRANE PROTEIN TOLC"/>
    <property type="match status" value="1"/>
</dbReference>
<dbReference type="Proteomes" id="UP001165342">
    <property type="component" value="Unassembled WGS sequence"/>
</dbReference>
<dbReference type="RefSeq" id="WP_249831557.1">
    <property type="nucleotide sequence ID" value="NZ_JAMGBE010000002.1"/>
</dbReference>
<evidence type="ECO:0000313" key="10">
    <source>
        <dbReference type="EMBL" id="MCL6730101.1"/>
    </source>
</evidence>
<keyword evidence="7" id="KW-0998">Cell outer membrane</keyword>
<proteinExistence type="inferred from homology"/>